<gene>
    <name evidence="1" type="ORF">HJG52_19230</name>
</gene>
<evidence type="ECO:0008006" key="3">
    <source>
        <dbReference type="Google" id="ProtNLM"/>
    </source>
</evidence>
<sequence>MSTRRTLVIDGANVVGSRPDGWWRDRAGAASRLLAQVEQARERLPYDRVVLVLEGAAKSGPGESTDGAVEVVHAPREGDDEIVAQAATARDASDQVTVATADRGLRGRLERVGAAAMGPGELRSLLDSAD</sequence>
<name>A0A849HNK8_9MICO</name>
<evidence type="ECO:0000313" key="2">
    <source>
        <dbReference type="Proteomes" id="UP000588586"/>
    </source>
</evidence>
<dbReference type="Pfam" id="PF05991">
    <property type="entry name" value="NYN_YacP"/>
    <property type="match status" value="1"/>
</dbReference>
<comment type="caution">
    <text evidence="1">The sequence shown here is derived from an EMBL/GenBank/DDBJ whole genome shotgun (WGS) entry which is preliminary data.</text>
</comment>
<dbReference type="EMBL" id="JABEPQ010000006">
    <property type="protein sequence ID" value="NNM48124.1"/>
    <property type="molecule type" value="Genomic_DNA"/>
</dbReference>
<evidence type="ECO:0000313" key="1">
    <source>
        <dbReference type="EMBL" id="NNM48124.1"/>
    </source>
</evidence>
<dbReference type="InterPro" id="IPR010298">
    <property type="entry name" value="YacP-like"/>
</dbReference>
<proteinExistence type="predicted"/>
<dbReference type="AlphaFoldDB" id="A0A849HNK8"/>
<organism evidence="1 2">
    <name type="scientific">Knoellia koreensis</name>
    <dbReference type="NCBI Taxonomy" id="2730921"/>
    <lineage>
        <taxon>Bacteria</taxon>
        <taxon>Bacillati</taxon>
        <taxon>Actinomycetota</taxon>
        <taxon>Actinomycetes</taxon>
        <taxon>Micrococcales</taxon>
        <taxon>Intrasporangiaceae</taxon>
        <taxon>Knoellia</taxon>
    </lineage>
</organism>
<accession>A0A849HNK8</accession>
<reference evidence="1 2" key="1">
    <citation type="submission" date="2020-04" db="EMBL/GenBank/DDBJ databases">
        <title>Knoellia sp. isolate from air conditioner.</title>
        <authorList>
            <person name="Chea S."/>
            <person name="Kim D.-U."/>
        </authorList>
    </citation>
    <scope>NUCLEOTIDE SEQUENCE [LARGE SCALE GENOMIC DNA]</scope>
    <source>
        <strain evidence="1 2">DB2414S</strain>
    </source>
</reference>
<protein>
    <recommendedName>
        <fullName evidence="3">RNA-binding protein</fullName>
    </recommendedName>
</protein>
<dbReference type="RefSeq" id="WP_171245249.1">
    <property type="nucleotide sequence ID" value="NZ_JABEPQ010000006.1"/>
</dbReference>
<keyword evidence="2" id="KW-1185">Reference proteome</keyword>
<dbReference type="Proteomes" id="UP000588586">
    <property type="component" value="Unassembled WGS sequence"/>
</dbReference>